<name>S7HUW0_VIBFL</name>
<proteinExistence type="inferred from homology"/>
<evidence type="ECO:0000313" key="4">
    <source>
        <dbReference type="EMBL" id="EPP19544.1"/>
    </source>
</evidence>
<evidence type="ECO:0000313" key="5">
    <source>
        <dbReference type="Proteomes" id="UP000014854"/>
    </source>
</evidence>
<comment type="similarity">
    <text evidence="2">Belongs to the NAD(P)-dependent epimerase/dehydratase family.</text>
</comment>
<dbReference type="RefSeq" id="WP_020332398.1">
    <property type="nucleotide sequence ID" value="NZ_ASXS01000031.1"/>
</dbReference>
<dbReference type="PATRIC" id="fig|1336752.4.peg.4577"/>
<organism evidence="4 5">
    <name type="scientific">Vibrio fluvialis PG41</name>
    <dbReference type="NCBI Taxonomy" id="1336752"/>
    <lineage>
        <taxon>Bacteria</taxon>
        <taxon>Pseudomonadati</taxon>
        <taxon>Pseudomonadota</taxon>
        <taxon>Gammaproteobacteria</taxon>
        <taxon>Vibrionales</taxon>
        <taxon>Vibrionaceae</taxon>
        <taxon>Vibrio</taxon>
    </lineage>
</organism>
<dbReference type="AlphaFoldDB" id="S7HUW0"/>
<evidence type="ECO:0000259" key="3">
    <source>
        <dbReference type="Pfam" id="PF01370"/>
    </source>
</evidence>
<dbReference type="InterPro" id="IPR036291">
    <property type="entry name" value="NAD(P)-bd_dom_sf"/>
</dbReference>
<feature type="domain" description="NAD-dependent epimerase/dehydratase" evidence="3">
    <location>
        <begin position="3"/>
        <end position="224"/>
    </location>
</feature>
<evidence type="ECO:0000256" key="1">
    <source>
        <dbReference type="ARBA" id="ARBA00005125"/>
    </source>
</evidence>
<evidence type="ECO:0000256" key="2">
    <source>
        <dbReference type="ARBA" id="ARBA00007637"/>
    </source>
</evidence>
<dbReference type="Gene3D" id="3.40.50.720">
    <property type="entry name" value="NAD(P)-binding Rossmann-like Domain"/>
    <property type="match status" value="1"/>
</dbReference>
<dbReference type="SUPFAM" id="SSF51735">
    <property type="entry name" value="NAD(P)-binding Rossmann-fold domains"/>
    <property type="match status" value="1"/>
</dbReference>
<comment type="caution">
    <text evidence="4">The sequence shown here is derived from an EMBL/GenBank/DDBJ whole genome shotgun (WGS) entry which is preliminary data.</text>
</comment>
<comment type="pathway">
    <text evidence="1">Bacterial outer membrane biogenesis; LPS O-antigen biosynthesis.</text>
</comment>
<dbReference type="CDD" id="cd05232">
    <property type="entry name" value="UDP_G4E_4_SDR_e"/>
    <property type="match status" value="1"/>
</dbReference>
<dbReference type="PANTHER" id="PTHR43000">
    <property type="entry name" value="DTDP-D-GLUCOSE 4,6-DEHYDRATASE-RELATED"/>
    <property type="match status" value="1"/>
</dbReference>
<accession>S7HUW0</accession>
<dbReference type="Pfam" id="PF01370">
    <property type="entry name" value="Epimerase"/>
    <property type="match status" value="1"/>
</dbReference>
<protein>
    <submittedName>
        <fullName evidence="4">UDP-glucose 4-epimerase</fullName>
    </submittedName>
</protein>
<reference evidence="4 5" key="1">
    <citation type="journal article" date="2013" name="Gut Pathog.">
        <title>Evidence of a new metabolic capacity in an emerging diarrheal pathogen: lessons from the draft genomes of Vibrio fluvialis strains PG41 and I21563.</title>
        <authorList>
            <person name="Khatri I."/>
            <person name="Mahajan S."/>
            <person name="Dureja C."/>
            <person name="Subramanian S."/>
            <person name="Raychaudhuri S."/>
        </authorList>
    </citation>
    <scope>NUCLEOTIDE SEQUENCE [LARGE SCALE GENOMIC DNA]</scope>
    <source>
        <strain evidence="4 5">PG41</strain>
    </source>
</reference>
<gene>
    <name evidence="4" type="ORF">L910_3212</name>
</gene>
<dbReference type="InterPro" id="IPR001509">
    <property type="entry name" value="Epimerase_deHydtase"/>
</dbReference>
<sequence>MKILITGVSGLVGASVVRLALTRNMEVLGQVRNHVVSDFPTCRKDISADTQWDDVLLNIDCVVHCAARVHQMNDRSEDPLEAFRTVNTHGTLNLARQAAAAGVKRFIFVSSVKVNGECTQPNQPFVPLTEHIPADPYGISKYEAEQGLKAIQAQTGLEVVIIRPPLVYGPGVKANFLSMMNWVEKAIPLPLGSVNNRRSLVYLDNLADLILVCCQHPKAAGRTFLVSDNRDVSTSALLQQIARAMNKPSRLISVPTSWLVAAATLIGKKAIAQRVCGNLQLDIVETMHLLDWTPLYSFEEGIQLTVDDYLLSKTAP</sequence>
<dbReference type="EMBL" id="ASXS01000031">
    <property type="protein sequence ID" value="EPP19544.1"/>
    <property type="molecule type" value="Genomic_DNA"/>
</dbReference>
<dbReference type="Proteomes" id="UP000014854">
    <property type="component" value="Unassembled WGS sequence"/>
</dbReference>